<dbReference type="AlphaFoldDB" id="A0A9P5Q5G0"/>
<comment type="subcellular location">
    <subcellularLocation>
        <location evidence="1">Cell membrane</location>
        <topology evidence="1">Multi-pass membrane protein</topology>
    </subcellularLocation>
</comment>
<evidence type="ECO:0000256" key="6">
    <source>
        <dbReference type="SAM" id="MobiDB-lite"/>
    </source>
</evidence>
<comment type="caution">
    <text evidence="8">The sequence shown here is derived from an EMBL/GenBank/DDBJ whole genome shotgun (WGS) entry which is preliminary data.</text>
</comment>
<keyword evidence="3" id="KW-0812">Transmembrane</keyword>
<dbReference type="Proteomes" id="UP000772434">
    <property type="component" value="Unassembled WGS sequence"/>
</dbReference>
<dbReference type="EMBL" id="JADNRY010000001">
    <property type="protein sequence ID" value="KAF9078809.1"/>
    <property type="molecule type" value="Genomic_DNA"/>
</dbReference>
<feature type="region of interest" description="Disordered" evidence="6">
    <location>
        <begin position="1"/>
        <end position="105"/>
    </location>
</feature>
<dbReference type="PANTHER" id="PTHR34187:SF2">
    <property type="entry name" value="DUF202 DOMAIN-CONTAINING PROTEIN"/>
    <property type="match status" value="1"/>
</dbReference>
<reference evidence="8" key="1">
    <citation type="submission" date="2020-11" db="EMBL/GenBank/DDBJ databases">
        <authorList>
            <consortium name="DOE Joint Genome Institute"/>
            <person name="Ahrendt S."/>
            <person name="Riley R."/>
            <person name="Andreopoulos W."/>
            <person name="Labutti K."/>
            <person name="Pangilinan J."/>
            <person name="Ruiz-Duenas F.J."/>
            <person name="Barrasa J.M."/>
            <person name="Sanchez-Garcia M."/>
            <person name="Camarero S."/>
            <person name="Miyauchi S."/>
            <person name="Serrano A."/>
            <person name="Linde D."/>
            <person name="Babiker R."/>
            <person name="Drula E."/>
            <person name="Ayuso-Fernandez I."/>
            <person name="Pacheco R."/>
            <person name="Padilla G."/>
            <person name="Ferreira P."/>
            <person name="Barriuso J."/>
            <person name="Kellner H."/>
            <person name="Castanera R."/>
            <person name="Alfaro M."/>
            <person name="Ramirez L."/>
            <person name="Pisabarro A.G."/>
            <person name="Kuo A."/>
            <person name="Tritt A."/>
            <person name="Lipzen A."/>
            <person name="He G."/>
            <person name="Yan M."/>
            <person name="Ng V."/>
            <person name="Cullen D."/>
            <person name="Martin F."/>
            <person name="Rosso M.-N."/>
            <person name="Henrissat B."/>
            <person name="Hibbett D."/>
            <person name="Martinez A.T."/>
            <person name="Grigoriev I.V."/>
        </authorList>
    </citation>
    <scope>NUCLEOTIDE SEQUENCE</scope>
    <source>
        <strain evidence="8">AH 40177</strain>
    </source>
</reference>
<sequence>MSSIPILPGQFPFPTQPPPGPTPNEPNEHTPLLPPSLGLKPHRHRAHCSRNTAPSDPGKLGRSNTKSKKSRVAMTGTSEEAAVRTRTEVTDEIETETIVTESDDYEGEESRYQCSLCESDYSACSTCAASDDDGVDGDGDGEGRLEKLSRWTLALSSIWHWIWTASRTSVVLENTNSVARDHLASERTFLAYVRTSLGVTVAGVGESAFIRAAIVGVA</sequence>
<organism evidence="8 9">
    <name type="scientific">Rhodocollybia butyracea</name>
    <dbReference type="NCBI Taxonomy" id="206335"/>
    <lineage>
        <taxon>Eukaryota</taxon>
        <taxon>Fungi</taxon>
        <taxon>Dikarya</taxon>
        <taxon>Basidiomycota</taxon>
        <taxon>Agaricomycotina</taxon>
        <taxon>Agaricomycetes</taxon>
        <taxon>Agaricomycetidae</taxon>
        <taxon>Agaricales</taxon>
        <taxon>Marasmiineae</taxon>
        <taxon>Omphalotaceae</taxon>
        <taxon>Rhodocollybia</taxon>
    </lineage>
</organism>
<keyword evidence="5" id="KW-0472">Membrane</keyword>
<dbReference type="GO" id="GO:0005886">
    <property type="term" value="C:plasma membrane"/>
    <property type="evidence" value="ECO:0007669"/>
    <property type="project" value="UniProtKB-SubCell"/>
</dbReference>
<evidence type="ECO:0000256" key="2">
    <source>
        <dbReference type="ARBA" id="ARBA00022475"/>
    </source>
</evidence>
<evidence type="ECO:0000256" key="1">
    <source>
        <dbReference type="ARBA" id="ARBA00004651"/>
    </source>
</evidence>
<protein>
    <recommendedName>
        <fullName evidence="7">DUF202 domain-containing protein</fullName>
    </recommendedName>
</protein>
<dbReference type="InterPro" id="IPR052053">
    <property type="entry name" value="IM_YidH-like"/>
</dbReference>
<dbReference type="OrthoDB" id="199599at2759"/>
<evidence type="ECO:0000256" key="3">
    <source>
        <dbReference type="ARBA" id="ARBA00022692"/>
    </source>
</evidence>
<evidence type="ECO:0000259" key="7">
    <source>
        <dbReference type="Pfam" id="PF02656"/>
    </source>
</evidence>
<gene>
    <name evidence="8" type="ORF">BDP27DRAFT_29880</name>
</gene>
<evidence type="ECO:0000256" key="4">
    <source>
        <dbReference type="ARBA" id="ARBA00022989"/>
    </source>
</evidence>
<name>A0A9P5Q5G0_9AGAR</name>
<dbReference type="PANTHER" id="PTHR34187">
    <property type="entry name" value="FGR18P"/>
    <property type="match status" value="1"/>
</dbReference>
<keyword evidence="2" id="KW-1003">Cell membrane</keyword>
<proteinExistence type="predicted"/>
<accession>A0A9P5Q5G0</accession>
<evidence type="ECO:0000313" key="8">
    <source>
        <dbReference type="EMBL" id="KAF9078809.1"/>
    </source>
</evidence>
<dbReference type="InterPro" id="IPR003807">
    <property type="entry name" value="DUF202"/>
</dbReference>
<evidence type="ECO:0000313" key="9">
    <source>
        <dbReference type="Proteomes" id="UP000772434"/>
    </source>
</evidence>
<feature type="compositionally biased region" description="Pro residues" evidence="6">
    <location>
        <begin position="14"/>
        <end position="24"/>
    </location>
</feature>
<keyword evidence="4" id="KW-1133">Transmembrane helix</keyword>
<dbReference type="Pfam" id="PF02656">
    <property type="entry name" value="DUF202"/>
    <property type="match status" value="1"/>
</dbReference>
<keyword evidence="9" id="KW-1185">Reference proteome</keyword>
<feature type="domain" description="DUF202" evidence="7">
    <location>
        <begin position="180"/>
        <end position="205"/>
    </location>
</feature>
<evidence type="ECO:0000256" key="5">
    <source>
        <dbReference type="ARBA" id="ARBA00023136"/>
    </source>
</evidence>
<feature type="compositionally biased region" description="Acidic residues" evidence="6">
    <location>
        <begin position="90"/>
        <end position="105"/>
    </location>
</feature>